<feature type="domain" description="PDZ" evidence="15">
    <location>
        <begin position="297"/>
        <end position="388"/>
    </location>
</feature>
<dbReference type="SUPFAM" id="SSF50494">
    <property type="entry name" value="Trypsin-like serine proteases"/>
    <property type="match status" value="1"/>
</dbReference>
<sequence>MNYPKEQHRVLQKFNTVNAATNRIRHMLKALYNPARSRFTAALVIVLLGVTSVSQIANARPAPESFADLAEKLLPSVVNISTSQMVAERQGPDFQFPPGSPFEDLFKDFMDRNGQGGQGQSQTPQQRRATALGSGFIISADGYIVTNNHVIDGADEITVRLHDGDTLPAKLIGRDPKTDVALLKVEPEEDLPFVNWGDSDHSRIGDWAMAIGNPFGLGGTVTAGIISARNRDINQGPYDDFIQTDASINRGNSGGPLFNLDGDVIGINSAIYSPSGGSVGIGFAIPSAIAQSVVDQLKEYGRTRRGWLGVHIQTVTDDIADSVGLDKSTGAMVAGVSDDGPAKAAGIKQGDVILSFDGKEVESMRRLPRIVAETKIGKDVDVVIWRDGEKKTVQVELGELEEDVVATSAEPGEEQAPVAIAEAEIKPLGMKIANVDDELRRRYNLAEGTEGVIVTEVNRDSYAAEKGVRPGDIIIEASHSSVSSVEEVSDAVKKAMDDDKRTILMLIETSAGPRYFGLTLNKED</sequence>
<gene>
    <name evidence="16" type="ORF">SMB34_17680</name>
</gene>
<evidence type="ECO:0000256" key="10">
    <source>
        <dbReference type="ARBA" id="ARBA00022801"/>
    </source>
</evidence>
<dbReference type="Gene3D" id="2.40.10.120">
    <property type="match status" value="1"/>
</dbReference>
<dbReference type="GO" id="GO:0008233">
    <property type="term" value="F:peptidase activity"/>
    <property type="evidence" value="ECO:0007669"/>
    <property type="project" value="UniProtKB-KW"/>
</dbReference>
<dbReference type="InterPro" id="IPR001940">
    <property type="entry name" value="Peptidase_S1C"/>
</dbReference>
<evidence type="ECO:0000313" key="17">
    <source>
        <dbReference type="Proteomes" id="UP000027463"/>
    </source>
</evidence>
<dbReference type="InterPro" id="IPR001478">
    <property type="entry name" value="PDZ"/>
</dbReference>
<dbReference type="EC" id="3.4.21.107" evidence="4"/>
<evidence type="ECO:0000256" key="13">
    <source>
        <dbReference type="ARBA" id="ARBA00032850"/>
    </source>
</evidence>
<evidence type="ECO:0000256" key="1">
    <source>
        <dbReference type="ARBA" id="ARBA00001772"/>
    </source>
</evidence>
<evidence type="ECO:0000256" key="14">
    <source>
        <dbReference type="SAM" id="MobiDB-lite"/>
    </source>
</evidence>
<name>A0ABR4TNL4_9PROT</name>
<evidence type="ECO:0000256" key="7">
    <source>
        <dbReference type="ARBA" id="ARBA00022729"/>
    </source>
</evidence>
<dbReference type="Pfam" id="PF13365">
    <property type="entry name" value="Trypsin_2"/>
    <property type="match status" value="1"/>
</dbReference>
<keyword evidence="9" id="KW-0574">Periplasm</keyword>
<keyword evidence="10" id="KW-0378">Hydrolase</keyword>
<dbReference type="NCBIfam" id="TIGR02037">
    <property type="entry name" value="degP_htrA_DO"/>
    <property type="match status" value="1"/>
</dbReference>
<dbReference type="Pfam" id="PF17820">
    <property type="entry name" value="PDZ_6"/>
    <property type="match status" value="1"/>
</dbReference>
<comment type="similarity">
    <text evidence="3">Belongs to the peptidase S1C family.</text>
</comment>
<reference evidence="16 17" key="1">
    <citation type="submission" date="2013-07" db="EMBL/GenBank/DDBJ databases">
        <title>Thalassospira permensis NBRC 106175 Genome Sequencing.</title>
        <authorList>
            <person name="Lai Q."/>
            <person name="Shao Z."/>
        </authorList>
    </citation>
    <scope>NUCLEOTIDE SEQUENCE [LARGE SCALE GENOMIC DNA]</scope>
    <source>
        <strain evidence="16 17">NBRC 106175</strain>
    </source>
</reference>
<dbReference type="SMART" id="SM00228">
    <property type="entry name" value="PDZ"/>
    <property type="match status" value="2"/>
</dbReference>
<evidence type="ECO:0000256" key="5">
    <source>
        <dbReference type="ARBA" id="ARBA00013958"/>
    </source>
</evidence>
<evidence type="ECO:0000256" key="11">
    <source>
        <dbReference type="ARBA" id="ARBA00022825"/>
    </source>
</evidence>
<evidence type="ECO:0000259" key="15">
    <source>
        <dbReference type="PROSITE" id="PS50106"/>
    </source>
</evidence>
<dbReference type="InterPro" id="IPR011782">
    <property type="entry name" value="Pept_S1C_Do"/>
</dbReference>
<organism evidence="16 17">
    <name type="scientific">Thalassospira permensis NBRC 106175</name>
    <dbReference type="NCBI Taxonomy" id="1353532"/>
    <lineage>
        <taxon>Bacteria</taxon>
        <taxon>Pseudomonadati</taxon>
        <taxon>Pseudomonadota</taxon>
        <taxon>Alphaproteobacteria</taxon>
        <taxon>Rhodospirillales</taxon>
        <taxon>Thalassospiraceae</taxon>
        <taxon>Thalassospira</taxon>
    </lineage>
</organism>
<evidence type="ECO:0000256" key="6">
    <source>
        <dbReference type="ARBA" id="ARBA00022670"/>
    </source>
</evidence>
<keyword evidence="8" id="KW-0677">Repeat</keyword>
<keyword evidence="11" id="KW-0720">Serine protease</keyword>
<dbReference type="PANTHER" id="PTHR22939">
    <property type="entry name" value="SERINE PROTEASE FAMILY S1C HTRA-RELATED"/>
    <property type="match status" value="1"/>
</dbReference>
<dbReference type="InterPro" id="IPR036034">
    <property type="entry name" value="PDZ_sf"/>
</dbReference>
<proteinExistence type="inferred from homology"/>
<evidence type="ECO:0000256" key="4">
    <source>
        <dbReference type="ARBA" id="ARBA00013035"/>
    </source>
</evidence>
<evidence type="ECO:0000256" key="9">
    <source>
        <dbReference type="ARBA" id="ARBA00022764"/>
    </source>
</evidence>
<accession>A0ABR4TNL4</accession>
<feature type="region of interest" description="Disordered" evidence="14">
    <location>
        <begin position="109"/>
        <end position="128"/>
    </location>
</feature>
<keyword evidence="7" id="KW-0732">Signal</keyword>
<dbReference type="PRINTS" id="PR00834">
    <property type="entry name" value="PROTEASES2C"/>
</dbReference>
<dbReference type="EMBL" id="AUNC01000017">
    <property type="protein sequence ID" value="KEO56991.1"/>
    <property type="molecule type" value="Genomic_DNA"/>
</dbReference>
<evidence type="ECO:0000256" key="12">
    <source>
        <dbReference type="ARBA" id="ARBA00023016"/>
    </source>
</evidence>
<dbReference type="Gene3D" id="2.30.42.10">
    <property type="match status" value="2"/>
</dbReference>
<dbReference type="PANTHER" id="PTHR22939:SF130">
    <property type="entry name" value="PERIPLASMIC SERINE ENDOPROTEASE DEGP-LIKE-RELATED"/>
    <property type="match status" value="1"/>
</dbReference>
<evidence type="ECO:0000256" key="2">
    <source>
        <dbReference type="ARBA" id="ARBA00004418"/>
    </source>
</evidence>
<evidence type="ECO:0000256" key="8">
    <source>
        <dbReference type="ARBA" id="ARBA00022737"/>
    </source>
</evidence>
<keyword evidence="12" id="KW-0346">Stress response</keyword>
<comment type="caution">
    <text evidence="16">The sequence shown here is derived from an EMBL/GenBank/DDBJ whole genome shotgun (WGS) entry which is preliminary data.</text>
</comment>
<dbReference type="CDD" id="cd10839">
    <property type="entry name" value="cpPDZ1_DegP-like"/>
    <property type="match status" value="1"/>
</dbReference>
<evidence type="ECO:0000256" key="3">
    <source>
        <dbReference type="ARBA" id="ARBA00010541"/>
    </source>
</evidence>
<dbReference type="InterPro" id="IPR009003">
    <property type="entry name" value="Peptidase_S1_PA"/>
</dbReference>
<comment type="catalytic activity">
    <reaction evidence="1">
        <text>Acts on substrates that are at least partially unfolded. The cleavage site P1 residue is normally between a pair of hydrophobic residues, such as Val-|-Val.</text>
        <dbReference type="EC" id="3.4.21.107"/>
    </reaction>
</comment>
<keyword evidence="17" id="KW-1185">Reference proteome</keyword>
<keyword evidence="6 16" id="KW-0645">Protease</keyword>
<protein>
    <recommendedName>
        <fullName evidence="5">Probable periplasmic serine endoprotease DegP-like</fullName>
        <ecNumber evidence="4">3.4.21.107</ecNumber>
    </recommendedName>
    <alternativeName>
        <fullName evidence="13">Protease Do</fullName>
    </alternativeName>
</protein>
<dbReference type="GO" id="GO:0006508">
    <property type="term" value="P:proteolysis"/>
    <property type="evidence" value="ECO:0007669"/>
    <property type="project" value="UniProtKB-KW"/>
</dbReference>
<comment type="subcellular location">
    <subcellularLocation>
        <location evidence="2">Periplasm</location>
    </subcellularLocation>
</comment>
<feature type="domain" description="PDZ" evidence="15">
    <location>
        <begin position="417"/>
        <end position="495"/>
    </location>
</feature>
<dbReference type="InterPro" id="IPR041489">
    <property type="entry name" value="PDZ_6"/>
</dbReference>
<dbReference type="Proteomes" id="UP000027463">
    <property type="component" value="Unassembled WGS sequence"/>
</dbReference>
<dbReference type="SUPFAM" id="SSF50156">
    <property type="entry name" value="PDZ domain-like"/>
    <property type="match status" value="2"/>
</dbReference>
<evidence type="ECO:0000313" key="16">
    <source>
        <dbReference type="EMBL" id="KEO56991.1"/>
    </source>
</evidence>
<dbReference type="PROSITE" id="PS50106">
    <property type="entry name" value="PDZ"/>
    <property type="match status" value="2"/>
</dbReference>
<dbReference type="Pfam" id="PF13180">
    <property type="entry name" value="PDZ_2"/>
    <property type="match status" value="1"/>
</dbReference>